<evidence type="ECO:0000313" key="3">
    <source>
        <dbReference type="EMBL" id="CZR62403.1"/>
    </source>
</evidence>
<accession>A0A1L7XBK4</accession>
<organism evidence="3 4">
    <name type="scientific">Phialocephala subalpina</name>
    <dbReference type="NCBI Taxonomy" id="576137"/>
    <lineage>
        <taxon>Eukaryota</taxon>
        <taxon>Fungi</taxon>
        <taxon>Dikarya</taxon>
        <taxon>Ascomycota</taxon>
        <taxon>Pezizomycotina</taxon>
        <taxon>Leotiomycetes</taxon>
        <taxon>Helotiales</taxon>
        <taxon>Mollisiaceae</taxon>
        <taxon>Phialocephala</taxon>
        <taxon>Phialocephala fortinii species complex</taxon>
    </lineage>
</organism>
<dbReference type="OrthoDB" id="2687452at2759"/>
<feature type="domain" description="C2H2-type" evidence="2">
    <location>
        <begin position="277"/>
        <end position="304"/>
    </location>
</feature>
<feature type="domain" description="C2H2-type" evidence="2">
    <location>
        <begin position="214"/>
        <end position="242"/>
    </location>
</feature>
<name>A0A1L7XBK4_9HELO</name>
<dbReference type="Proteomes" id="UP000184330">
    <property type="component" value="Unassembled WGS sequence"/>
</dbReference>
<dbReference type="AlphaFoldDB" id="A0A1L7XBK4"/>
<feature type="domain" description="C2H2-type" evidence="2">
    <location>
        <begin position="142"/>
        <end position="170"/>
    </location>
</feature>
<sequence>MTGPYWSSASSLELENALEGLQSPIYPPPFSDEWFRLSLDSEILVSSPSSFPEPDSWILKHVLLDFQAESPPGSRAQPNDDILTLETRASPTQHAVQPLDHKLHCSYHGCTSRPFQTLCDFKSHLRDHSIEVLRRWEETQPCRCPWSGNCKSKAVFKSRRILQTHLENVHITPLVCTVSGCSYRKPFRSNYDLKRHTLTAHAHVQSGEDSSQGLTCPYPKCDRAPKIFVRKDKWLNHIRTCHEGADCPLNHCKAGRRDGFLTQDDVVKHIRRDHGKFECAIGSCASQSPSRFAEFELLKHLELHHGLPYGDIDSARSAAKMATGRTVTPQHISSSWLDCKHCEENRLKLEADSAHSTPKSSDVDRVRQHTLSTESSWSVSE</sequence>
<dbReference type="SMART" id="SM00355">
    <property type="entry name" value="ZnF_C2H2"/>
    <property type="match status" value="6"/>
</dbReference>
<evidence type="ECO:0000259" key="2">
    <source>
        <dbReference type="SMART" id="SM00355"/>
    </source>
</evidence>
<evidence type="ECO:0000313" key="4">
    <source>
        <dbReference type="Proteomes" id="UP000184330"/>
    </source>
</evidence>
<gene>
    <name evidence="3" type="ORF">PAC_12300</name>
</gene>
<dbReference type="InterPro" id="IPR013087">
    <property type="entry name" value="Znf_C2H2_type"/>
</dbReference>
<feature type="domain" description="C2H2-type" evidence="2">
    <location>
        <begin position="103"/>
        <end position="128"/>
    </location>
</feature>
<protein>
    <recommendedName>
        <fullName evidence="2">C2H2-type domain-containing protein</fullName>
    </recommendedName>
</protein>
<keyword evidence="4" id="KW-1185">Reference proteome</keyword>
<evidence type="ECO:0000256" key="1">
    <source>
        <dbReference type="SAM" id="MobiDB-lite"/>
    </source>
</evidence>
<dbReference type="EMBL" id="FJOG01000020">
    <property type="protein sequence ID" value="CZR62403.1"/>
    <property type="molecule type" value="Genomic_DNA"/>
</dbReference>
<feature type="region of interest" description="Disordered" evidence="1">
    <location>
        <begin position="351"/>
        <end position="381"/>
    </location>
</feature>
<feature type="domain" description="C2H2-type" evidence="2">
    <location>
        <begin position="245"/>
        <end position="274"/>
    </location>
</feature>
<reference evidence="3 4" key="1">
    <citation type="submission" date="2016-03" db="EMBL/GenBank/DDBJ databases">
        <authorList>
            <person name="Ploux O."/>
        </authorList>
    </citation>
    <scope>NUCLEOTIDE SEQUENCE [LARGE SCALE GENOMIC DNA]</scope>
    <source>
        <strain evidence="3 4">UAMH 11012</strain>
    </source>
</reference>
<feature type="domain" description="C2H2-type" evidence="2">
    <location>
        <begin position="174"/>
        <end position="201"/>
    </location>
</feature>
<feature type="compositionally biased region" description="Polar residues" evidence="1">
    <location>
        <begin position="369"/>
        <end position="381"/>
    </location>
</feature>
<dbReference type="STRING" id="576137.A0A1L7XBK4"/>
<proteinExistence type="predicted"/>
<dbReference type="Gene3D" id="3.30.160.60">
    <property type="entry name" value="Classic Zinc Finger"/>
    <property type="match status" value="1"/>
</dbReference>